<evidence type="ECO:0000313" key="2">
    <source>
        <dbReference type="Proteomes" id="UP001060085"/>
    </source>
</evidence>
<dbReference type="Proteomes" id="UP001060085">
    <property type="component" value="Linkage Group LG01"/>
</dbReference>
<dbReference type="EMBL" id="CM044701">
    <property type="protein sequence ID" value="KAI5681679.1"/>
    <property type="molecule type" value="Genomic_DNA"/>
</dbReference>
<reference evidence="2" key="1">
    <citation type="journal article" date="2023" name="Nat. Plants">
        <title>Single-cell RNA sequencing provides a high-resolution roadmap for understanding the multicellular compartmentation of specialized metabolism.</title>
        <authorList>
            <person name="Sun S."/>
            <person name="Shen X."/>
            <person name="Li Y."/>
            <person name="Li Y."/>
            <person name="Wang S."/>
            <person name="Li R."/>
            <person name="Zhang H."/>
            <person name="Shen G."/>
            <person name="Guo B."/>
            <person name="Wei J."/>
            <person name="Xu J."/>
            <person name="St-Pierre B."/>
            <person name="Chen S."/>
            <person name="Sun C."/>
        </authorList>
    </citation>
    <scope>NUCLEOTIDE SEQUENCE [LARGE SCALE GENOMIC DNA]</scope>
</reference>
<evidence type="ECO:0000313" key="1">
    <source>
        <dbReference type="EMBL" id="KAI5681679.1"/>
    </source>
</evidence>
<organism evidence="1 2">
    <name type="scientific">Catharanthus roseus</name>
    <name type="common">Madagascar periwinkle</name>
    <name type="synonym">Vinca rosea</name>
    <dbReference type="NCBI Taxonomy" id="4058"/>
    <lineage>
        <taxon>Eukaryota</taxon>
        <taxon>Viridiplantae</taxon>
        <taxon>Streptophyta</taxon>
        <taxon>Embryophyta</taxon>
        <taxon>Tracheophyta</taxon>
        <taxon>Spermatophyta</taxon>
        <taxon>Magnoliopsida</taxon>
        <taxon>eudicotyledons</taxon>
        <taxon>Gunneridae</taxon>
        <taxon>Pentapetalae</taxon>
        <taxon>asterids</taxon>
        <taxon>lamiids</taxon>
        <taxon>Gentianales</taxon>
        <taxon>Apocynaceae</taxon>
        <taxon>Rauvolfioideae</taxon>
        <taxon>Vinceae</taxon>
        <taxon>Catharanthinae</taxon>
        <taxon>Catharanthus</taxon>
    </lineage>
</organism>
<comment type="caution">
    <text evidence="1">The sequence shown here is derived from an EMBL/GenBank/DDBJ whole genome shotgun (WGS) entry which is preliminary data.</text>
</comment>
<accession>A0ACC0C9Q0</accession>
<proteinExistence type="predicted"/>
<name>A0ACC0C9Q0_CATRO</name>
<gene>
    <name evidence="1" type="ORF">M9H77_02907</name>
</gene>
<sequence length="331" mass="36984">MEESHPTADGGPAPTVTVGLYWLIMSMDGHIPTQSHQEGTSDPTRMNLNETLRSMQQSIEGLARQFQIVAIGVEELKKGKSSDTMEQRVGDNLGGFNSPHHQRPFDNVELLIPWHGGSKFLSILQRVDTKEDNKLEHKPTRVWPKKEDTPKVVFKDHSKPNVEEKGKLITNPRRCFKCNRVGYIAINCPTKRILGFSEDLNCWIEKSDDDFQEGIVDKDESSEDQDIDSFEADKEGPNKGTNWRRIRLCLEGSHPTADSRPAPTVAIRPLPAILLEDVTYCARSSRFCSWGFEALVSLRSLPGTLGTEPTVDTMPSSFSLIFLALALVIGP</sequence>
<protein>
    <submittedName>
        <fullName evidence="1">Uncharacterized protein</fullName>
    </submittedName>
</protein>
<keyword evidence="2" id="KW-1185">Reference proteome</keyword>